<evidence type="ECO:0000313" key="1">
    <source>
        <dbReference type="EMBL" id="QEE22283.1"/>
    </source>
</evidence>
<proteinExistence type="predicted"/>
<reference evidence="1 2" key="1">
    <citation type="journal article" date="2015" name="Int. J. Syst. Evol. Microbiol.">
        <title>Youhaiella tibetensis gen. nov., sp. nov., isolated from subsurface sediment.</title>
        <authorList>
            <person name="Wang Y.X."/>
            <person name="Huang F.Q."/>
            <person name="Nogi Y."/>
            <person name="Pang S.J."/>
            <person name="Wang P.K."/>
            <person name="Lv J."/>
        </authorList>
    </citation>
    <scope>NUCLEOTIDE SEQUENCE [LARGE SCALE GENOMIC DNA]</scope>
    <source>
        <strain evidence="2">fig4</strain>
    </source>
</reference>
<dbReference type="Gene3D" id="2.60.40.1880">
    <property type="entry name" value="Invasion associated locus B (IalB) protein"/>
    <property type="match status" value="1"/>
</dbReference>
<accession>A0A5B9DSY6</accession>
<dbReference type="Proteomes" id="UP000321062">
    <property type="component" value="Chromosome"/>
</dbReference>
<gene>
    <name evidence="1" type="ORF">FNA67_19895</name>
</gene>
<name>A0A5B9DSY6_9HYPH</name>
<dbReference type="RefSeq" id="WP_049706815.1">
    <property type="nucleotide sequence ID" value="NZ_BMFM01000001.1"/>
</dbReference>
<dbReference type="EMBL" id="CP041690">
    <property type="protein sequence ID" value="QEE22283.1"/>
    <property type="molecule type" value="Genomic_DNA"/>
</dbReference>
<protein>
    <submittedName>
        <fullName evidence="1">Uncharacterized protein</fullName>
    </submittedName>
</protein>
<dbReference type="AlphaFoldDB" id="A0A5B9DSY6"/>
<dbReference type="OrthoDB" id="9806572at2"/>
<keyword evidence="2" id="KW-1185">Reference proteome</keyword>
<dbReference type="Pfam" id="PF06776">
    <property type="entry name" value="IalB"/>
    <property type="match status" value="1"/>
</dbReference>
<dbReference type="InterPro" id="IPR010642">
    <property type="entry name" value="Invasion_prot_B"/>
</dbReference>
<dbReference type="InterPro" id="IPR038696">
    <property type="entry name" value="IalB_sf"/>
</dbReference>
<evidence type="ECO:0000313" key="2">
    <source>
        <dbReference type="Proteomes" id="UP000321062"/>
    </source>
</evidence>
<dbReference type="KEGG" id="yti:FNA67_19895"/>
<sequence length="176" mass="17927">MKSSTRGMLFGILAGAIAVSGLTPAMAQSAGAKSLGTFKAWTAWQGTDANGMICYISAQPSSSEPKGANRDPIHFLVIHRKGLGTKNEVQTLIGYPYNAQSPNASAAVDGKTYPMVTEGSAAWLASAGDEGGFVGAMKAGSNLVVKGTSQRGTDTVDTYSLSGVTAAMAAIDKACS</sequence>
<organism evidence="1 2">
    <name type="scientific">Paradevosia tibetensis</name>
    <dbReference type="NCBI Taxonomy" id="1447062"/>
    <lineage>
        <taxon>Bacteria</taxon>
        <taxon>Pseudomonadati</taxon>
        <taxon>Pseudomonadota</taxon>
        <taxon>Alphaproteobacteria</taxon>
        <taxon>Hyphomicrobiales</taxon>
        <taxon>Devosiaceae</taxon>
        <taxon>Paradevosia</taxon>
    </lineage>
</organism>